<protein>
    <submittedName>
        <fullName evidence="2">Uncharacterized protein</fullName>
    </submittedName>
</protein>
<evidence type="ECO:0000313" key="3">
    <source>
        <dbReference type="Proteomes" id="UP000324222"/>
    </source>
</evidence>
<comment type="caution">
    <text evidence="2">The sequence shown here is derived from an EMBL/GenBank/DDBJ whole genome shotgun (WGS) entry which is preliminary data.</text>
</comment>
<dbReference type="Proteomes" id="UP000324222">
    <property type="component" value="Unassembled WGS sequence"/>
</dbReference>
<proteinExistence type="predicted"/>
<organism evidence="2 3">
    <name type="scientific">Portunus trituberculatus</name>
    <name type="common">Swimming crab</name>
    <name type="synonym">Neptunus trituberculatus</name>
    <dbReference type="NCBI Taxonomy" id="210409"/>
    <lineage>
        <taxon>Eukaryota</taxon>
        <taxon>Metazoa</taxon>
        <taxon>Ecdysozoa</taxon>
        <taxon>Arthropoda</taxon>
        <taxon>Crustacea</taxon>
        <taxon>Multicrustacea</taxon>
        <taxon>Malacostraca</taxon>
        <taxon>Eumalacostraca</taxon>
        <taxon>Eucarida</taxon>
        <taxon>Decapoda</taxon>
        <taxon>Pleocyemata</taxon>
        <taxon>Brachyura</taxon>
        <taxon>Eubrachyura</taxon>
        <taxon>Portunoidea</taxon>
        <taxon>Portunidae</taxon>
        <taxon>Portuninae</taxon>
        <taxon>Portunus</taxon>
    </lineage>
</organism>
<feature type="region of interest" description="Disordered" evidence="1">
    <location>
        <begin position="46"/>
        <end position="85"/>
    </location>
</feature>
<evidence type="ECO:0000256" key="1">
    <source>
        <dbReference type="SAM" id="MobiDB-lite"/>
    </source>
</evidence>
<sequence>MYSTRTGCVKPKFRRFRIRRRIRNVRLHARHYHLCYAHTEIGLRHGNDNHSRENQHNTTSGPPNWMRRNARGTSALRAAEEELER</sequence>
<reference evidence="2 3" key="1">
    <citation type="submission" date="2019-05" db="EMBL/GenBank/DDBJ databases">
        <title>Another draft genome of Portunus trituberculatus and its Hox gene families provides insights of decapod evolution.</title>
        <authorList>
            <person name="Jeong J.-H."/>
            <person name="Song I."/>
            <person name="Kim S."/>
            <person name="Choi T."/>
            <person name="Kim D."/>
            <person name="Ryu S."/>
            <person name="Kim W."/>
        </authorList>
    </citation>
    <scope>NUCLEOTIDE SEQUENCE [LARGE SCALE GENOMIC DNA]</scope>
    <source>
        <tissue evidence="2">Muscle</tissue>
    </source>
</reference>
<feature type="compositionally biased region" description="Basic and acidic residues" evidence="1">
    <location>
        <begin position="46"/>
        <end position="55"/>
    </location>
</feature>
<dbReference type="AlphaFoldDB" id="A0A5B7EN47"/>
<name>A0A5B7EN47_PORTR</name>
<accession>A0A5B7EN47</accession>
<keyword evidence="3" id="KW-1185">Reference proteome</keyword>
<gene>
    <name evidence="2" type="ORF">E2C01_028096</name>
</gene>
<evidence type="ECO:0000313" key="2">
    <source>
        <dbReference type="EMBL" id="MPC34697.1"/>
    </source>
</evidence>
<dbReference type="EMBL" id="VSRR010003107">
    <property type="protein sequence ID" value="MPC34697.1"/>
    <property type="molecule type" value="Genomic_DNA"/>
</dbReference>